<dbReference type="Ensembl" id="ENSOANT00000067484.1">
    <property type="protein sequence ID" value="ENSOANP00000051253.1"/>
    <property type="gene ID" value="ENSOANG00000047319.1"/>
</dbReference>
<evidence type="ECO:0000256" key="8">
    <source>
        <dbReference type="ARBA" id="ARBA00023049"/>
    </source>
</evidence>
<keyword evidence="3" id="KW-0645">Protease</keyword>
<dbReference type="GeneTree" id="ENSGT00940000160903"/>
<dbReference type="OMA" id="TEGIMTM"/>
<evidence type="ECO:0000313" key="12">
    <source>
        <dbReference type="Ensembl" id="ENSOANP00000051253.1"/>
    </source>
</evidence>
<evidence type="ECO:0000256" key="9">
    <source>
        <dbReference type="ARBA" id="ARBA00023145"/>
    </source>
</evidence>
<comment type="cofactor">
    <cofactor evidence="1">
        <name>Ca(2+)</name>
        <dbReference type="ChEBI" id="CHEBI:29108"/>
    </cofactor>
</comment>
<evidence type="ECO:0000259" key="11">
    <source>
        <dbReference type="Pfam" id="PF01471"/>
    </source>
</evidence>
<feature type="domain" description="Peptidoglycan binding-like" evidence="11">
    <location>
        <begin position="29"/>
        <end position="81"/>
    </location>
</feature>
<dbReference type="InterPro" id="IPR036365">
    <property type="entry name" value="PGBD-like_sf"/>
</dbReference>
<proteinExistence type="predicted"/>
<dbReference type="PANTHER" id="PTHR10201">
    <property type="entry name" value="MATRIX METALLOPROTEINASE"/>
    <property type="match status" value="1"/>
</dbReference>
<keyword evidence="9" id="KW-0865">Zymogen</keyword>
<dbReference type="InterPro" id="IPR024079">
    <property type="entry name" value="MetalloPept_cat_dom_sf"/>
</dbReference>
<evidence type="ECO:0000256" key="1">
    <source>
        <dbReference type="ARBA" id="ARBA00001913"/>
    </source>
</evidence>
<evidence type="ECO:0000256" key="4">
    <source>
        <dbReference type="ARBA" id="ARBA00022723"/>
    </source>
</evidence>
<comment type="cofactor">
    <cofactor evidence="2">
        <name>Zn(2+)</name>
        <dbReference type="ChEBI" id="CHEBI:29105"/>
    </cofactor>
</comment>
<dbReference type="GO" id="GO:0004222">
    <property type="term" value="F:metalloendopeptidase activity"/>
    <property type="evidence" value="ECO:0007669"/>
    <property type="project" value="InterPro"/>
</dbReference>
<reference evidence="12" key="2">
    <citation type="submission" date="2025-08" db="UniProtKB">
        <authorList>
            <consortium name="Ensembl"/>
        </authorList>
    </citation>
    <scope>IDENTIFICATION</scope>
    <source>
        <strain evidence="12">Glennie</strain>
    </source>
</reference>
<protein>
    <recommendedName>
        <fullName evidence="11">Peptidoglycan binding-like domain-containing protein</fullName>
    </recommendedName>
</protein>
<keyword evidence="5 10" id="KW-0732">Signal</keyword>
<evidence type="ECO:0000256" key="10">
    <source>
        <dbReference type="SAM" id="SignalP"/>
    </source>
</evidence>
<evidence type="ECO:0000256" key="5">
    <source>
        <dbReference type="ARBA" id="ARBA00022729"/>
    </source>
</evidence>
<dbReference type="GO" id="GO:0006508">
    <property type="term" value="P:proteolysis"/>
    <property type="evidence" value="ECO:0007669"/>
    <property type="project" value="UniProtKB-KW"/>
</dbReference>
<evidence type="ECO:0000313" key="13">
    <source>
        <dbReference type="Proteomes" id="UP000002279"/>
    </source>
</evidence>
<name>A0A6I8PA54_ORNAN</name>
<keyword evidence="8" id="KW-0482">Metalloprotease</keyword>
<dbReference type="Pfam" id="PF01471">
    <property type="entry name" value="PG_binding_1"/>
    <property type="match status" value="1"/>
</dbReference>
<dbReference type="Gene3D" id="3.40.390.10">
    <property type="entry name" value="Collagenase (Catalytic Domain)"/>
    <property type="match status" value="1"/>
</dbReference>
<dbReference type="GO" id="GO:0031012">
    <property type="term" value="C:extracellular matrix"/>
    <property type="evidence" value="ECO:0007669"/>
    <property type="project" value="InterPro"/>
</dbReference>
<dbReference type="InterPro" id="IPR021158">
    <property type="entry name" value="Pept_M10A_Zn_BS"/>
</dbReference>
<dbReference type="GO" id="GO:0008270">
    <property type="term" value="F:zinc ion binding"/>
    <property type="evidence" value="ECO:0007669"/>
    <property type="project" value="InterPro"/>
</dbReference>
<reference evidence="12" key="3">
    <citation type="submission" date="2025-09" db="UniProtKB">
        <authorList>
            <consortium name="Ensembl"/>
        </authorList>
    </citation>
    <scope>IDENTIFICATION</scope>
    <source>
        <strain evidence="12">Glennie</strain>
    </source>
</reference>
<dbReference type="Proteomes" id="UP000002279">
    <property type="component" value="Chromosome 20"/>
</dbReference>
<dbReference type="InParanoid" id="A0A6I8PA54"/>
<keyword evidence="4" id="KW-0479">Metal-binding</keyword>
<evidence type="ECO:0000256" key="2">
    <source>
        <dbReference type="ARBA" id="ARBA00001947"/>
    </source>
</evidence>
<feature type="signal peptide" evidence="10">
    <location>
        <begin position="1"/>
        <end position="17"/>
    </location>
</feature>
<keyword evidence="6" id="KW-0378">Hydrolase</keyword>
<organism evidence="12 13">
    <name type="scientific">Ornithorhynchus anatinus</name>
    <name type="common">Duckbill platypus</name>
    <dbReference type="NCBI Taxonomy" id="9258"/>
    <lineage>
        <taxon>Eukaryota</taxon>
        <taxon>Metazoa</taxon>
        <taxon>Chordata</taxon>
        <taxon>Craniata</taxon>
        <taxon>Vertebrata</taxon>
        <taxon>Euteleostomi</taxon>
        <taxon>Mammalia</taxon>
        <taxon>Monotremata</taxon>
        <taxon>Ornithorhynchidae</taxon>
        <taxon>Ornithorhynchus</taxon>
    </lineage>
</organism>
<feature type="chain" id="PRO_5026332943" description="Peptidoglycan binding-like domain-containing protein" evidence="10">
    <location>
        <begin position="18"/>
        <end position="125"/>
    </location>
</feature>
<keyword evidence="7" id="KW-0862">Zinc</keyword>
<dbReference type="SUPFAM" id="SSF47090">
    <property type="entry name" value="PGBD-like"/>
    <property type="match status" value="1"/>
</dbReference>
<dbReference type="Bgee" id="ENSOANG00000047319">
    <property type="expression patterns" value="Expressed in fibroblast"/>
</dbReference>
<dbReference type="PROSITE" id="PS00546">
    <property type="entry name" value="CYSTEINE_SWITCH"/>
    <property type="match status" value="1"/>
</dbReference>
<keyword evidence="13" id="KW-1185">Reference proteome</keyword>
<evidence type="ECO:0000256" key="6">
    <source>
        <dbReference type="ARBA" id="ARBA00022801"/>
    </source>
</evidence>
<reference evidence="12 13" key="1">
    <citation type="journal article" date="2008" name="Nature">
        <title>Genome analysis of the platypus reveals unique signatures of evolution.</title>
        <authorList>
            <person name="Warren W.C."/>
            <person name="Hillier L.W."/>
            <person name="Marshall Graves J.A."/>
            <person name="Birney E."/>
            <person name="Ponting C.P."/>
            <person name="Grutzner F."/>
            <person name="Belov K."/>
            <person name="Miller W."/>
            <person name="Clarke L."/>
            <person name="Chinwalla A.T."/>
            <person name="Yang S.P."/>
            <person name="Heger A."/>
            <person name="Locke D.P."/>
            <person name="Miethke P."/>
            <person name="Waters P.D."/>
            <person name="Veyrunes F."/>
            <person name="Fulton L."/>
            <person name="Fulton B."/>
            <person name="Graves T."/>
            <person name="Wallis J."/>
            <person name="Puente X.S."/>
            <person name="Lopez-Otin C."/>
            <person name="Ordonez G.R."/>
            <person name="Eichler E.E."/>
            <person name="Chen L."/>
            <person name="Cheng Z."/>
            <person name="Deakin J.E."/>
            <person name="Alsop A."/>
            <person name="Thompson K."/>
            <person name="Kirby P."/>
            <person name="Papenfuss A.T."/>
            <person name="Wakefield M.J."/>
            <person name="Olender T."/>
            <person name="Lancet D."/>
            <person name="Huttley G.A."/>
            <person name="Smit A.F."/>
            <person name="Pask A."/>
            <person name="Temple-Smith P."/>
            <person name="Batzer M.A."/>
            <person name="Walker J.A."/>
            <person name="Konkel M.K."/>
            <person name="Harris R.S."/>
            <person name="Whittington C.M."/>
            <person name="Wong E.S."/>
            <person name="Gemmell N.J."/>
            <person name="Buschiazzo E."/>
            <person name="Vargas Jentzsch I.M."/>
            <person name="Merkel A."/>
            <person name="Schmitz J."/>
            <person name="Zemann A."/>
            <person name="Churakov G."/>
            <person name="Kriegs J.O."/>
            <person name="Brosius J."/>
            <person name="Murchison E.P."/>
            <person name="Sachidanandam R."/>
            <person name="Smith C."/>
            <person name="Hannon G.J."/>
            <person name="Tsend-Ayush E."/>
            <person name="McMillan D."/>
            <person name="Attenborough R."/>
            <person name="Rens W."/>
            <person name="Ferguson-Smith M."/>
            <person name="Lefevre C.M."/>
            <person name="Sharp J.A."/>
            <person name="Nicholas K.R."/>
            <person name="Ray D.A."/>
            <person name="Kube M."/>
            <person name="Reinhardt R."/>
            <person name="Pringle T.H."/>
            <person name="Taylor J."/>
            <person name="Jones R.C."/>
            <person name="Nixon B."/>
            <person name="Dacheux J.L."/>
            <person name="Niwa H."/>
            <person name="Sekita Y."/>
            <person name="Huang X."/>
            <person name="Stark A."/>
            <person name="Kheradpour P."/>
            <person name="Kellis M."/>
            <person name="Flicek P."/>
            <person name="Chen Y."/>
            <person name="Webber C."/>
            <person name="Hardison R."/>
            <person name="Nelson J."/>
            <person name="Hallsworth-Pepin K."/>
            <person name="Delehaunty K."/>
            <person name="Markovic C."/>
            <person name="Minx P."/>
            <person name="Feng Y."/>
            <person name="Kremitzki C."/>
            <person name="Mitreva M."/>
            <person name="Glasscock J."/>
            <person name="Wylie T."/>
            <person name="Wohldmann P."/>
            <person name="Thiru P."/>
            <person name="Nhan M.N."/>
            <person name="Pohl C.S."/>
            <person name="Smith S.M."/>
            <person name="Hou S."/>
            <person name="Nefedov M."/>
            <person name="de Jong P.J."/>
            <person name="Renfree M.B."/>
            <person name="Mardis E.R."/>
            <person name="Wilson R.K."/>
        </authorList>
    </citation>
    <scope>NUCLEOTIDE SEQUENCE [LARGE SCALE GENOMIC DNA]</scope>
    <source>
        <strain evidence="12 13">Glennie</strain>
    </source>
</reference>
<sequence length="125" mass="14427">MQFVVLYTLGFLTFGFSLPMPREAGEISEKQWKEAQNYLNNFYASDTEEHASNFEDKIKKMQRFFGLRITGVLNPNIMEIMKQPRCGLPDIAPSGFTLIPGPKKWTSKIVTYRSVRVHCPLLDHK</sequence>
<accession>A0A6I8PA54</accession>
<dbReference type="PANTHER" id="PTHR10201:SF143">
    <property type="entry name" value="MATRILYSIN"/>
    <property type="match status" value="1"/>
</dbReference>
<evidence type="ECO:0000256" key="3">
    <source>
        <dbReference type="ARBA" id="ARBA00022670"/>
    </source>
</evidence>
<evidence type="ECO:0000256" key="7">
    <source>
        <dbReference type="ARBA" id="ARBA00022833"/>
    </source>
</evidence>
<dbReference type="AlphaFoldDB" id="A0A6I8PA54"/>
<dbReference type="InterPro" id="IPR002477">
    <property type="entry name" value="Peptidoglycan-bd-like"/>
</dbReference>